<dbReference type="OrthoDB" id="9814706at2"/>
<dbReference type="SUPFAM" id="SSF55447">
    <property type="entry name" value="CO dehydrogenase flavoprotein C-terminal domain-like"/>
    <property type="match status" value="1"/>
</dbReference>
<feature type="domain" description="FAD-binding PCMH-type" evidence="2">
    <location>
        <begin position="1"/>
        <end position="237"/>
    </location>
</feature>
<dbReference type="GO" id="GO:0071949">
    <property type="term" value="F:FAD binding"/>
    <property type="evidence" value="ECO:0007669"/>
    <property type="project" value="InterPro"/>
</dbReference>
<dbReference type="InterPro" id="IPR051312">
    <property type="entry name" value="Diverse_Substr_Oxidored"/>
</dbReference>
<dbReference type="AlphaFoldDB" id="A0A515DA89"/>
<dbReference type="Pfam" id="PF03450">
    <property type="entry name" value="CO_deh_flav_C"/>
    <property type="match status" value="1"/>
</dbReference>
<reference evidence="3 4" key="1">
    <citation type="submission" date="2019-01" db="EMBL/GenBank/DDBJ databases">
        <title>Genomic insights into a novel species Rhodoferax sp.</title>
        <authorList>
            <person name="Jin L."/>
        </authorList>
    </citation>
    <scope>NUCLEOTIDE SEQUENCE [LARGE SCALE GENOMIC DNA]</scope>
    <source>
        <strain evidence="3 4">CHu59-6-5</strain>
    </source>
</reference>
<dbReference type="Gene3D" id="3.30.390.50">
    <property type="entry name" value="CO dehydrogenase flavoprotein, C-terminal domain"/>
    <property type="match status" value="1"/>
</dbReference>
<dbReference type="InterPro" id="IPR036318">
    <property type="entry name" value="FAD-bd_PCMH-like_sf"/>
</dbReference>
<dbReference type="Pfam" id="PF00941">
    <property type="entry name" value="FAD_binding_5"/>
    <property type="match status" value="1"/>
</dbReference>
<dbReference type="RefSeq" id="WP_142818488.1">
    <property type="nucleotide sequence ID" value="NZ_CP035503.1"/>
</dbReference>
<dbReference type="PANTHER" id="PTHR42659:SF1">
    <property type="entry name" value="OXIDOREDUCTASE"/>
    <property type="match status" value="1"/>
</dbReference>
<dbReference type="SUPFAM" id="SSF56176">
    <property type="entry name" value="FAD-binding/transporter-associated domain-like"/>
    <property type="match status" value="1"/>
</dbReference>
<dbReference type="InterPro" id="IPR005107">
    <property type="entry name" value="CO_DH_flav_C"/>
</dbReference>
<dbReference type="PROSITE" id="PS51387">
    <property type="entry name" value="FAD_PCMH"/>
    <property type="match status" value="1"/>
</dbReference>
<dbReference type="KEGG" id="rhf:EUB48_08540"/>
<dbReference type="Gene3D" id="3.30.465.10">
    <property type="match status" value="2"/>
</dbReference>
<protein>
    <submittedName>
        <fullName evidence="3">Xanthine dehydrogenase family protein subunit M</fullName>
    </submittedName>
</protein>
<organism evidence="3 4">
    <name type="scientific">Rhodoferax sediminis</name>
    <dbReference type="NCBI Taxonomy" id="2509614"/>
    <lineage>
        <taxon>Bacteria</taxon>
        <taxon>Pseudomonadati</taxon>
        <taxon>Pseudomonadota</taxon>
        <taxon>Betaproteobacteria</taxon>
        <taxon>Burkholderiales</taxon>
        <taxon>Comamonadaceae</taxon>
        <taxon>Rhodoferax</taxon>
    </lineage>
</organism>
<sequence>MNTFAWIPVRTIGEAAALASDTVADAMCVAPTDPGNAASGVVKAGGIDLLDLMKEQMLSPATLVSLTAIPGLARIEEQADGGLRVGAMTTLADLAAHALVRRRWPALADAAGGSASPQIRHVATLGGNLLQRPRCWYFRAAEFHCLRKGGGHCFALDGENAYHAIFDNRSCAIVHPSTAATVLVALGAVVELANAGAAVRRILLEDFLVPPGRDLQRENDLQPHEILTAVVLPARPPGVRMAHQKISQKASFDWPLADVAVVLDVGADGTCRWASIVLGAAAPVPHRAKAAEAALAGQRITDAAAKDAAHAALEGATPLTQNTYKLALFETLVRRTILQAVDLEKK</sequence>
<dbReference type="InterPro" id="IPR016167">
    <property type="entry name" value="FAD-bd_PCMH_sub1"/>
</dbReference>
<evidence type="ECO:0000259" key="2">
    <source>
        <dbReference type="PROSITE" id="PS51387"/>
    </source>
</evidence>
<keyword evidence="4" id="KW-1185">Reference proteome</keyword>
<evidence type="ECO:0000313" key="3">
    <source>
        <dbReference type="EMBL" id="QDL37319.1"/>
    </source>
</evidence>
<keyword evidence="1" id="KW-0285">Flavoprotein</keyword>
<dbReference type="EMBL" id="CP035503">
    <property type="protein sequence ID" value="QDL37319.1"/>
    <property type="molecule type" value="Genomic_DNA"/>
</dbReference>
<evidence type="ECO:0000256" key="1">
    <source>
        <dbReference type="ARBA" id="ARBA00022827"/>
    </source>
</evidence>
<dbReference type="InterPro" id="IPR016169">
    <property type="entry name" value="FAD-bd_PCMH_sub2"/>
</dbReference>
<dbReference type="Proteomes" id="UP000316798">
    <property type="component" value="Chromosome"/>
</dbReference>
<dbReference type="InterPro" id="IPR002346">
    <property type="entry name" value="Mopterin_DH_FAD-bd"/>
</dbReference>
<dbReference type="SMART" id="SM01092">
    <property type="entry name" value="CO_deh_flav_C"/>
    <property type="match status" value="1"/>
</dbReference>
<dbReference type="PANTHER" id="PTHR42659">
    <property type="entry name" value="XANTHINE DEHYDROGENASE SUBUNIT C-RELATED"/>
    <property type="match status" value="1"/>
</dbReference>
<dbReference type="InterPro" id="IPR036683">
    <property type="entry name" value="CO_DH_flav_C_dom_sf"/>
</dbReference>
<evidence type="ECO:0000313" key="4">
    <source>
        <dbReference type="Proteomes" id="UP000316798"/>
    </source>
</evidence>
<dbReference type="GO" id="GO:0016491">
    <property type="term" value="F:oxidoreductase activity"/>
    <property type="evidence" value="ECO:0007669"/>
    <property type="project" value="InterPro"/>
</dbReference>
<dbReference type="Gene3D" id="3.30.43.10">
    <property type="entry name" value="Uridine Diphospho-n-acetylenolpyruvylglucosamine Reductase, domain 2"/>
    <property type="match status" value="1"/>
</dbReference>
<proteinExistence type="predicted"/>
<gene>
    <name evidence="3" type="ORF">EUB48_08540</name>
</gene>
<dbReference type="InterPro" id="IPR016166">
    <property type="entry name" value="FAD-bd_PCMH"/>
</dbReference>
<accession>A0A515DA89</accession>
<name>A0A515DA89_9BURK</name>
<keyword evidence="1" id="KW-0274">FAD</keyword>